<dbReference type="EMBL" id="BSXT01003243">
    <property type="protein sequence ID" value="GMF53163.1"/>
    <property type="molecule type" value="Genomic_DNA"/>
</dbReference>
<dbReference type="PROSITE" id="PS50004">
    <property type="entry name" value="C2"/>
    <property type="match status" value="2"/>
</dbReference>
<evidence type="ECO:0000313" key="9">
    <source>
        <dbReference type="Proteomes" id="UP001165121"/>
    </source>
</evidence>
<dbReference type="InterPro" id="IPR037720">
    <property type="entry name" value="C2B_Ferlin"/>
</dbReference>
<protein>
    <submittedName>
        <fullName evidence="8">Unnamed protein product</fullName>
    </submittedName>
</protein>
<sequence>MAPPRKEGGATPKKKPASPNKQSPPTLPKSNDGSRAASEEKPAVESVAAGSPTAQPLVSAGEKQTEQQPASPPNFYVVTVLEATGLIACDGTGIEATSDPYVRVSCTKNQSQRTKTQQQTLHPTWRQQFYFTIVPGEKQLLELTVEDSDLLTSDFMGRCVIDLDEFANRFQCEKQVFWLALEQQPDSKTEDIPSDLSSQRKMNYGSGKICLAIDMQYLDRDIRSMEQGVIDNVTEVPSGRGLRHQGSSDVPEDEEGNGVNHSEGTNEETTGDGDDDDIDARREEAETQRKHREEERQKMLAELANVQFLSGDYQIRARIIEVRDLQPMDVNGLCDPVVSVECLGQRQHTVVKQKQLSCVFDEYLYFNFRKLDKDTVQQGSIKISVFDADGPGTSANRLAASRAFDDLVGFFSVDIPYVYFQPDHELKRKWVALVGSGTANSDNIQGYVL</sequence>
<keyword evidence="2" id="KW-0812">Transmembrane</keyword>
<keyword evidence="9" id="KW-1185">Reference proteome</keyword>
<dbReference type="InterPro" id="IPR037721">
    <property type="entry name" value="Ferlin"/>
</dbReference>
<accession>A0A9W7D255</accession>
<dbReference type="PANTHER" id="PTHR12546">
    <property type="entry name" value="FER-1-LIKE"/>
    <property type="match status" value="1"/>
</dbReference>
<dbReference type="PANTHER" id="PTHR12546:SF33">
    <property type="entry name" value="SPERM VESICLE FUSION PROTEIN FER-1"/>
    <property type="match status" value="1"/>
</dbReference>
<keyword evidence="4" id="KW-1133">Transmembrane helix</keyword>
<evidence type="ECO:0000256" key="5">
    <source>
        <dbReference type="ARBA" id="ARBA00023136"/>
    </source>
</evidence>
<dbReference type="CDD" id="cd04011">
    <property type="entry name" value="C2B_Ferlin"/>
    <property type="match status" value="1"/>
</dbReference>
<evidence type="ECO:0000256" key="4">
    <source>
        <dbReference type="ARBA" id="ARBA00022989"/>
    </source>
</evidence>
<dbReference type="Gene3D" id="2.60.40.150">
    <property type="entry name" value="C2 domain"/>
    <property type="match status" value="2"/>
</dbReference>
<evidence type="ECO:0000313" key="8">
    <source>
        <dbReference type="EMBL" id="GMF53163.1"/>
    </source>
</evidence>
<organism evidence="8 9">
    <name type="scientific">Phytophthora fragariaefolia</name>
    <dbReference type="NCBI Taxonomy" id="1490495"/>
    <lineage>
        <taxon>Eukaryota</taxon>
        <taxon>Sar</taxon>
        <taxon>Stramenopiles</taxon>
        <taxon>Oomycota</taxon>
        <taxon>Peronosporomycetes</taxon>
        <taxon>Peronosporales</taxon>
        <taxon>Peronosporaceae</taxon>
        <taxon>Phytophthora</taxon>
    </lineage>
</organism>
<dbReference type="InterPro" id="IPR000008">
    <property type="entry name" value="C2_dom"/>
</dbReference>
<dbReference type="GO" id="GO:0007009">
    <property type="term" value="P:plasma membrane organization"/>
    <property type="evidence" value="ECO:0007669"/>
    <property type="project" value="TreeGrafter"/>
</dbReference>
<evidence type="ECO:0000256" key="1">
    <source>
        <dbReference type="ARBA" id="ARBA00004167"/>
    </source>
</evidence>
<dbReference type="InterPro" id="IPR035892">
    <property type="entry name" value="C2_domain_sf"/>
</dbReference>
<gene>
    <name evidence="8" type="ORF">Pfra01_002190800</name>
</gene>
<feature type="compositionally biased region" description="Acidic residues" evidence="6">
    <location>
        <begin position="265"/>
        <end position="278"/>
    </location>
</feature>
<dbReference type="Pfam" id="PF00168">
    <property type="entry name" value="C2"/>
    <property type="match status" value="2"/>
</dbReference>
<dbReference type="CDD" id="cd00030">
    <property type="entry name" value="C2"/>
    <property type="match status" value="1"/>
</dbReference>
<evidence type="ECO:0000256" key="2">
    <source>
        <dbReference type="ARBA" id="ARBA00022692"/>
    </source>
</evidence>
<dbReference type="Proteomes" id="UP001165121">
    <property type="component" value="Unassembled WGS sequence"/>
</dbReference>
<reference evidence="8" key="1">
    <citation type="submission" date="2023-04" db="EMBL/GenBank/DDBJ databases">
        <title>Phytophthora fragariaefolia NBRC 109709.</title>
        <authorList>
            <person name="Ichikawa N."/>
            <person name="Sato H."/>
            <person name="Tonouchi N."/>
        </authorList>
    </citation>
    <scope>NUCLEOTIDE SEQUENCE</scope>
    <source>
        <strain evidence="8">NBRC 109709</strain>
    </source>
</reference>
<evidence type="ECO:0000256" key="6">
    <source>
        <dbReference type="SAM" id="MobiDB-lite"/>
    </source>
</evidence>
<feature type="region of interest" description="Disordered" evidence="6">
    <location>
        <begin position="233"/>
        <end position="278"/>
    </location>
</feature>
<dbReference type="AlphaFoldDB" id="A0A9W7D255"/>
<evidence type="ECO:0000256" key="3">
    <source>
        <dbReference type="ARBA" id="ARBA00022737"/>
    </source>
</evidence>
<dbReference type="SUPFAM" id="SSF49562">
    <property type="entry name" value="C2 domain (Calcium/lipid-binding domain, CaLB)"/>
    <property type="match status" value="2"/>
</dbReference>
<feature type="domain" description="C2" evidence="7">
    <location>
        <begin position="52"/>
        <end position="179"/>
    </location>
</feature>
<name>A0A9W7D255_9STRA</name>
<dbReference type="OrthoDB" id="270970at2759"/>
<feature type="compositionally biased region" description="Polar residues" evidence="6">
    <location>
        <begin position="19"/>
        <end position="33"/>
    </location>
</feature>
<feature type="domain" description="C2" evidence="7">
    <location>
        <begin position="292"/>
        <end position="431"/>
    </location>
</feature>
<feature type="region of interest" description="Disordered" evidence="6">
    <location>
        <begin position="1"/>
        <end position="71"/>
    </location>
</feature>
<comment type="caution">
    <text evidence="8">The sequence shown here is derived from an EMBL/GenBank/DDBJ whole genome shotgun (WGS) entry which is preliminary data.</text>
</comment>
<evidence type="ECO:0000259" key="7">
    <source>
        <dbReference type="PROSITE" id="PS50004"/>
    </source>
</evidence>
<proteinExistence type="predicted"/>
<dbReference type="SMART" id="SM00239">
    <property type="entry name" value="C2"/>
    <property type="match status" value="2"/>
</dbReference>
<comment type="subcellular location">
    <subcellularLocation>
        <location evidence="1">Membrane</location>
        <topology evidence="1">Single-pass membrane protein</topology>
    </subcellularLocation>
</comment>
<dbReference type="GO" id="GO:0016020">
    <property type="term" value="C:membrane"/>
    <property type="evidence" value="ECO:0007669"/>
    <property type="project" value="UniProtKB-SubCell"/>
</dbReference>
<keyword evidence="3" id="KW-0677">Repeat</keyword>
<keyword evidence="5" id="KW-0472">Membrane</keyword>